<dbReference type="Pfam" id="PF02738">
    <property type="entry name" value="MoCoBD_1"/>
    <property type="match status" value="1"/>
</dbReference>
<dbReference type="GO" id="GO:0016491">
    <property type="term" value="F:oxidoreductase activity"/>
    <property type="evidence" value="ECO:0007669"/>
    <property type="project" value="InterPro"/>
</dbReference>
<proteinExistence type="predicted"/>
<evidence type="ECO:0000313" key="4">
    <source>
        <dbReference type="Proteomes" id="UP000277766"/>
    </source>
</evidence>
<dbReference type="Pfam" id="PF20256">
    <property type="entry name" value="MoCoBD_2"/>
    <property type="match status" value="1"/>
</dbReference>
<comment type="caution">
    <text evidence="3">The sequence shown here is derived from an EMBL/GenBank/DDBJ whole genome shotgun (WGS) entry which is preliminary data.</text>
</comment>
<dbReference type="RefSeq" id="WP_126352383.1">
    <property type="nucleotide sequence ID" value="NZ_CP086381.1"/>
</dbReference>
<gene>
    <name evidence="3" type="ORF">EJ104_08940</name>
</gene>
<dbReference type="Gene3D" id="3.90.1170.50">
    <property type="entry name" value="Aldehyde oxidase/xanthine dehydrogenase, a/b hammerhead"/>
    <property type="match status" value="1"/>
</dbReference>
<dbReference type="InterPro" id="IPR008274">
    <property type="entry name" value="AldOxase/xan_DH_MoCoBD1"/>
</dbReference>
<sequence length="754" mass="81234">MSHKFDQPADINPLDQEKVLTRPHVRKEGPLKVTGQATYAYEYQEPENPAYGYMVGAGVARGRVKSVDVSAAEALPGVLLVLTHENMPAQGKSDTPVPQEDDATPQMPDDQVDYYHQAVAFVVAETYEQARAAAAAIVIEYDDQTGEGDYSLAEVMEDADKAGSDEESKDQKIGDFAAAFKRADVQLDVTYTTPYQSQSPMEPHASIAEWDGDQLTLYTSHQMVHWVHRGLSMTLNVPQKNIRIVAQFIGGGFGSKLMFYGDAVLSAVAARQLGRPVKCALTRPQIYNHTSHRPSTIQRLRFGTDGEGRIYAIGHDAYSGNLPGGSAETAANQTKLLYAGEHRLVRQRLSELHLPPGGSMRAPGEAVGLLALECAMDELAEKLDLDPIELRVINDISYDPAKGPERPFSSRRLVDCLRRGAEEFGWDQREAQPGARRDGEWLIGLGVASAFRGNLLKPSGATLRLEKGGKITLETQMTDIGTGSYTILGQTAAEMLGVGLDDVEVRLGDSEFPKSSGSGGSWGANSAGMGVYYAAEELRKVIAKAAGYDPKKAVFKDGEVWEGEKCTRLGSVAANADEPLEATVNASVGDLNKQYAQASFGAHFCEVAVHHLTAEIRVRRLLSVAAAGRIFNPVTARSQCLGGMTMGVGAALMEEMHVDGNLGLFINHDLAEYHVPVHADIPDLDVIFLEELDDKSSPLKGKGVGELGICGVGAAVANAIYNAAGVRIRDYPLTVDKVLAGWNEQAALTPRAGD</sequence>
<feature type="region of interest" description="Disordered" evidence="1">
    <location>
        <begin position="87"/>
        <end position="107"/>
    </location>
</feature>
<reference evidence="3 4" key="1">
    <citation type="submission" date="2018-12" db="EMBL/GenBank/DDBJ databases">
        <title>Deinococcus radiophilus ATCC 27603 genome sequencing and assembly.</title>
        <authorList>
            <person name="Maclea K.S."/>
            <person name="Maynard C.R."/>
        </authorList>
    </citation>
    <scope>NUCLEOTIDE SEQUENCE [LARGE SCALE GENOMIC DNA]</scope>
    <source>
        <strain evidence="3 4">ATCC 27603</strain>
    </source>
</reference>
<dbReference type="SUPFAM" id="SSF54665">
    <property type="entry name" value="CO dehydrogenase molybdoprotein N-domain-like"/>
    <property type="match status" value="1"/>
</dbReference>
<organism evidence="3 4">
    <name type="scientific">Deinococcus radiophilus</name>
    <dbReference type="NCBI Taxonomy" id="32062"/>
    <lineage>
        <taxon>Bacteria</taxon>
        <taxon>Thermotogati</taxon>
        <taxon>Deinococcota</taxon>
        <taxon>Deinococci</taxon>
        <taxon>Deinococcales</taxon>
        <taxon>Deinococcaceae</taxon>
        <taxon>Deinococcus</taxon>
    </lineage>
</organism>
<dbReference type="SUPFAM" id="SSF56003">
    <property type="entry name" value="Molybdenum cofactor-binding domain"/>
    <property type="match status" value="1"/>
</dbReference>
<name>A0A431VSB4_9DEIO</name>
<dbReference type="SMART" id="SM01008">
    <property type="entry name" value="Ald_Xan_dh_C"/>
    <property type="match status" value="1"/>
</dbReference>
<dbReference type="InterPro" id="IPR000674">
    <property type="entry name" value="Ald_Oxase/Xan_DH_a/b"/>
</dbReference>
<dbReference type="Pfam" id="PF01315">
    <property type="entry name" value="Ald_Xan_dh_C"/>
    <property type="match status" value="1"/>
</dbReference>
<feature type="domain" description="Aldehyde oxidase/xanthine dehydrogenase a/b hammerhead" evidence="2">
    <location>
        <begin position="34"/>
        <end position="145"/>
    </location>
</feature>
<evidence type="ECO:0000259" key="2">
    <source>
        <dbReference type="SMART" id="SM01008"/>
    </source>
</evidence>
<keyword evidence="4" id="KW-1185">Reference proteome</keyword>
<dbReference type="InterPro" id="IPR036856">
    <property type="entry name" value="Ald_Oxase/Xan_DH_a/b_sf"/>
</dbReference>
<dbReference type="EMBL" id="RXPE01000018">
    <property type="protein sequence ID" value="RTR26110.1"/>
    <property type="molecule type" value="Genomic_DNA"/>
</dbReference>
<accession>A0A431VSB4</accession>
<dbReference type="InterPro" id="IPR016208">
    <property type="entry name" value="Ald_Oxase/xanthine_DH-like"/>
</dbReference>
<dbReference type="OrthoDB" id="9759099at2"/>
<dbReference type="InterPro" id="IPR037165">
    <property type="entry name" value="AldOxase/xan_DH_Mopterin-bd_sf"/>
</dbReference>
<feature type="region of interest" description="Disordered" evidence="1">
    <location>
        <begin position="1"/>
        <end position="27"/>
    </location>
</feature>
<dbReference type="GO" id="GO:0005506">
    <property type="term" value="F:iron ion binding"/>
    <property type="evidence" value="ECO:0007669"/>
    <property type="project" value="InterPro"/>
</dbReference>
<evidence type="ECO:0000313" key="3">
    <source>
        <dbReference type="EMBL" id="RTR26110.1"/>
    </source>
</evidence>
<evidence type="ECO:0000256" key="1">
    <source>
        <dbReference type="SAM" id="MobiDB-lite"/>
    </source>
</evidence>
<dbReference type="AlphaFoldDB" id="A0A431VSB4"/>
<dbReference type="PANTHER" id="PTHR11908:SF123">
    <property type="entry name" value="ALDEHYDE OXIDOREDUCTASE MOLYBDENUM-BINDING SUBUNIT PAOC"/>
    <property type="match status" value="1"/>
</dbReference>
<dbReference type="Gene3D" id="3.30.365.10">
    <property type="entry name" value="Aldehyde oxidase/xanthine dehydrogenase, molybdopterin binding domain"/>
    <property type="match status" value="4"/>
</dbReference>
<protein>
    <submittedName>
        <fullName evidence="3">Xanthine dehydrogenase family protein molybdopterin-binding subunit</fullName>
    </submittedName>
</protein>
<dbReference type="InterPro" id="IPR046867">
    <property type="entry name" value="AldOxase/xan_DH_MoCoBD2"/>
</dbReference>
<feature type="compositionally biased region" description="Basic and acidic residues" evidence="1">
    <location>
        <begin position="15"/>
        <end position="27"/>
    </location>
</feature>
<dbReference type="Proteomes" id="UP000277766">
    <property type="component" value="Unassembled WGS sequence"/>
</dbReference>
<dbReference type="PANTHER" id="PTHR11908">
    <property type="entry name" value="XANTHINE DEHYDROGENASE"/>
    <property type="match status" value="1"/>
</dbReference>